<dbReference type="Proteomes" id="UP000823399">
    <property type="component" value="Unassembled WGS sequence"/>
</dbReference>
<organism evidence="2 3">
    <name type="scientific">Suillus discolor</name>
    <dbReference type="NCBI Taxonomy" id="1912936"/>
    <lineage>
        <taxon>Eukaryota</taxon>
        <taxon>Fungi</taxon>
        <taxon>Dikarya</taxon>
        <taxon>Basidiomycota</taxon>
        <taxon>Agaricomycotina</taxon>
        <taxon>Agaricomycetes</taxon>
        <taxon>Agaricomycetidae</taxon>
        <taxon>Boletales</taxon>
        <taxon>Suillineae</taxon>
        <taxon>Suillaceae</taxon>
        <taxon>Suillus</taxon>
    </lineage>
</organism>
<name>A0A9P7ER08_9AGAM</name>
<comment type="caution">
    <text evidence="2">The sequence shown here is derived from an EMBL/GenBank/DDBJ whole genome shotgun (WGS) entry which is preliminary data.</text>
</comment>
<evidence type="ECO:0000256" key="1">
    <source>
        <dbReference type="SAM" id="MobiDB-lite"/>
    </source>
</evidence>
<dbReference type="AlphaFoldDB" id="A0A9P7ER08"/>
<protein>
    <submittedName>
        <fullName evidence="2">Uncharacterized protein</fullName>
    </submittedName>
</protein>
<feature type="region of interest" description="Disordered" evidence="1">
    <location>
        <begin position="102"/>
        <end position="135"/>
    </location>
</feature>
<dbReference type="OrthoDB" id="3257007at2759"/>
<evidence type="ECO:0000313" key="2">
    <source>
        <dbReference type="EMBL" id="KAG2084698.1"/>
    </source>
</evidence>
<dbReference type="GeneID" id="64694399"/>
<dbReference type="RefSeq" id="XP_041284552.1">
    <property type="nucleotide sequence ID" value="XM_041432140.1"/>
</dbReference>
<evidence type="ECO:0000313" key="3">
    <source>
        <dbReference type="Proteomes" id="UP000823399"/>
    </source>
</evidence>
<feature type="compositionally biased region" description="Acidic residues" evidence="1">
    <location>
        <begin position="109"/>
        <end position="118"/>
    </location>
</feature>
<gene>
    <name evidence="2" type="ORF">F5147DRAFT_589384</name>
</gene>
<keyword evidence="3" id="KW-1185">Reference proteome</keyword>
<feature type="non-terminal residue" evidence="2">
    <location>
        <position position="1"/>
    </location>
</feature>
<dbReference type="EMBL" id="JABBWM010000205">
    <property type="protein sequence ID" value="KAG2084698.1"/>
    <property type="molecule type" value="Genomic_DNA"/>
</dbReference>
<accession>A0A9P7ER08</accession>
<proteinExistence type="predicted"/>
<sequence>KNIQTHTLQLMGWDSKKSPFTSSNLASVKEVEHFAVTGTGGPTTEDFCVDLKVSLSSAWNKRAAVVFRKDFIESGSYNTTDSNDIEATFLIHLKSLRTQMEQLDKGDDGNDGECDSGGEDMSRRPNKSANARQQHRYGLSVRRTNVAKAFKDLEHFLPFLRRLTFEAHSGDESEVDGYGIIGIPWRAPGLTRFFCIIDRCHISTHFKSNGRPTQGAFPRFRFPTCRVEADAEVIKGLPANCYNSVWLETLDEDEIDALNMQPVIDLKHTPAILQ</sequence>
<reference evidence="2" key="1">
    <citation type="journal article" date="2020" name="New Phytol.">
        <title>Comparative genomics reveals dynamic genome evolution in host specialist ectomycorrhizal fungi.</title>
        <authorList>
            <person name="Lofgren L.A."/>
            <person name="Nguyen N.H."/>
            <person name="Vilgalys R."/>
            <person name="Ruytinx J."/>
            <person name="Liao H.L."/>
            <person name="Branco S."/>
            <person name="Kuo A."/>
            <person name="LaButti K."/>
            <person name="Lipzen A."/>
            <person name="Andreopoulos W."/>
            <person name="Pangilinan J."/>
            <person name="Riley R."/>
            <person name="Hundley H."/>
            <person name="Na H."/>
            <person name="Barry K."/>
            <person name="Grigoriev I.V."/>
            <person name="Stajich J.E."/>
            <person name="Kennedy P.G."/>
        </authorList>
    </citation>
    <scope>NUCLEOTIDE SEQUENCE</scope>
    <source>
        <strain evidence="2">FC423</strain>
    </source>
</reference>